<protein>
    <submittedName>
        <fullName evidence="9">RagB/SusD family nutrient uptake outer membrane protein</fullName>
    </submittedName>
</protein>
<dbReference type="SUPFAM" id="SSF48452">
    <property type="entry name" value="TPR-like"/>
    <property type="match status" value="1"/>
</dbReference>
<evidence type="ECO:0000313" key="10">
    <source>
        <dbReference type="Proteomes" id="UP000223913"/>
    </source>
</evidence>
<name>A0A2D0N7S1_FLAN2</name>
<dbReference type="Pfam" id="PF07980">
    <property type="entry name" value="SusD_RagB"/>
    <property type="match status" value="1"/>
</dbReference>
<comment type="subcellular location">
    <subcellularLocation>
        <location evidence="1">Cell outer membrane</location>
    </subcellularLocation>
</comment>
<dbReference type="Pfam" id="PF14322">
    <property type="entry name" value="SusD-like_3"/>
    <property type="match status" value="1"/>
</dbReference>
<comment type="caution">
    <text evidence="9">The sequence shown here is derived from an EMBL/GenBank/DDBJ whole genome shotgun (WGS) entry which is preliminary data.</text>
</comment>
<evidence type="ECO:0000313" key="9">
    <source>
        <dbReference type="EMBL" id="PHN03803.1"/>
    </source>
</evidence>
<dbReference type="Gene3D" id="1.25.40.390">
    <property type="match status" value="1"/>
</dbReference>
<comment type="similarity">
    <text evidence="2">Belongs to the SusD family.</text>
</comment>
<dbReference type="InterPro" id="IPR033985">
    <property type="entry name" value="SusD-like_N"/>
</dbReference>
<feature type="signal peptide" evidence="6">
    <location>
        <begin position="1"/>
        <end position="20"/>
    </location>
</feature>
<proteinExistence type="inferred from homology"/>
<evidence type="ECO:0000256" key="4">
    <source>
        <dbReference type="ARBA" id="ARBA00023136"/>
    </source>
</evidence>
<evidence type="ECO:0000259" key="7">
    <source>
        <dbReference type="Pfam" id="PF07980"/>
    </source>
</evidence>
<dbReference type="OrthoDB" id="621570at2"/>
<evidence type="ECO:0000256" key="5">
    <source>
        <dbReference type="ARBA" id="ARBA00023237"/>
    </source>
</evidence>
<keyword evidence="10" id="KW-1185">Reference proteome</keyword>
<dbReference type="RefSeq" id="WP_099152835.1">
    <property type="nucleotide sequence ID" value="NZ_PDUD01000029.1"/>
</dbReference>
<keyword evidence="5" id="KW-0998">Cell outer membrane</keyword>
<keyword evidence="4" id="KW-0472">Membrane</keyword>
<dbReference type="GO" id="GO:0009279">
    <property type="term" value="C:cell outer membrane"/>
    <property type="evidence" value="ECO:0007669"/>
    <property type="project" value="UniProtKB-SubCell"/>
</dbReference>
<reference evidence="9 10" key="1">
    <citation type="submission" date="2017-10" db="EMBL/GenBank/DDBJ databases">
        <title>The draft genome sequence of Lewinella nigricans NBRC 102662.</title>
        <authorList>
            <person name="Wang K."/>
        </authorList>
    </citation>
    <scope>NUCLEOTIDE SEQUENCE [LARGE SCALE GENOMIC DNA]</scope>
    <source>
        <strain evidence="9 10">NBRC 102662</strain>
    </source>
</reference>
<feature type="domain" description="SusD-like N-terminal" evidence="8">
    <location>
        <begin position="101"/>
        <end position="232"/>
    </location>
</feature>
<accession>A0A2D0N7S1</accession>
<sequence length="475" mass="52324">MKIKNILTLSLLVLLFASCADRLEVSDPDSLSPESVLDEVGGFESVLLSAYNRLINFGNGYGQNAFVAPAIMADQLDFFNRTGRYETQYVNAVRAHMGRWGRYIGINDANIIISKIDRLREDPTADADLIDLYKGEALFIRALHYHDLAKVYGYEPGQEVNGFNLTVPLRLTATDGVSDAFNVSARATNTELYQQIESDLQAAIGLLPDVHPSGPYRAGAAAAHGLLARVYLYWGRWADAAAQAEMALTKTPASLVETKAGYYDSWSAIPHPESVFEIEIRSTDWSTVDGANNSLNSLSNNIYSGGQFILVASTTLVDVMQSEPGDFRDTIFRQVDGIPDGTRLLDKWRGEKGDFLENIPFMRVSELYLIAAEGYARSGNEGQAQEMLNILRTARGLSETSATGAALTDLILKERQVELALEGHRWYDLKRLGMGIPKSPAANVPDLSYSDFRLLAPLSESDLTLNEMLVQNPGY</sequence>
<dbReference type="EMBL" id="PDUD01000029">
    <property type="protein sequence ID" value="PHN03803.1"/>
    <property type="molecule type" value="Genomic_DNA"/>
</dbReference>
<keyword evidence="3 6" id="KW-0732">Signal</keyword>
<feature type="domain" description="RagB/SusD" evidence="7">
    <location>
        <begin position="357"/>
        <end position="475"/>
    </location>
</feature>
<evidence type="ECO:0000256" key="2">
    <source>
        <dbReference type="ARBA" id="ARBA00006275"/>
    </source>
</evidence>
<dbReference type="InterPro" id="IPR011990">
    <property type="entry name" value="TPR-like_helical_dom_sf"/>
</dbReference>
<gene>
    <name evidence="9" type="ORF">CRP01_24965</name>
</gene>
<evidence type="ECO:0000256" key="3">
    <source>
        <dbReference type="ARBA" id="ARBA00022729"/>
    </source>
</evidence>
<dbReference type="InterPro" id="IPR012944">
    <property type="entry name" value="SusD_RagB_dom"/>
</dbReference>
<dbReference type="CDD" id="cd08977">
    <property type="entry name" value="SusD"/>
    <property type="match status" value="1"/>
</dbReference>
<dbReference type="Proteomes" id="UP000223913">
    <property type="component" value="Unassembled WGS sequence"/>
</dbReference>
<feature type="chain" id="PRO_5012813249" evidence="6">
    <location>
        <begin position="21"/>
        <end position="475"/>
    </location>
</feature>
<dbReference type="PROSITE" id="PS51257">
    <property type="entry name" value="PROKAR_LIPOPROTEIN"/>
    <property type="match status" value="1"/>
</dbReference>
<evidence type="ECO:0000259" key="8">
    <source>
        <dbReference type="Pfam" id="PF14322"/>
    </source>
</evidence>
<organism evidence="9 10">
    <name type="scientific">Flavilitoribacter nigricans (strain ATCC 23147 / DSM 23189 / NBRC 102662 / NCIMB 1420 / SS-2)</name>
    <name type="common">Lewinella nigricans</name>
    <dbReference type="NCBI Taxonomy" id="1122177"/>
    <lineage>
        <taxon>Bacteria</taxon>
        <taxon>Pseudomonadati</taxon>
        <taxon>Bacteroidota</taxon>
        <taxon>Saprospiria</taxon>
        <taxon>Saprospirales</taxon>
        <taxon>Lewinellaceae</taxon>
        <taxon>Flavilitoribacter</taxon>
    </lineage>
</organism>
<dbReference type="AlphaFoldDB" id="A0A2D0N7S1"/>
<evidence type="ECO:0000256" key="6">
    <source>
        <dbReference type="SAM" id="SignalP"/>
    </source>
</evidence>
<evidence type="ECO:0000256" key="1">
    <source>
        <dbReference type="ARBA" id="ARBA00004442"/>
    </source>
</evidence>